<dbReference type="EMBL" id="BMCU01000003">
    <property type="protein sequence ID" value="GGG12467.1"/>
    <property type="molecule type" value="Genomic_DNA"/>
</dbReference>
<proteinExistence type="predicted"/>
<organism evidence="2 3">
    <name type="scientific">Rhodococcoides trifolii</name>
    <dbReference type="NCBI Taxonomy" id="908250"/>
    <lineage>
        <taxon>Bacteria</taxon>
        <taxon>Bacillati</taxon>
        <taxon>Actinomycetota</taxon>
        <taxon>Actinomycetes</taxon>
        <taxon>Mycobacteriales</taxon>
        <taxon>Nocardiaceae</taxon>
        <taxon>Rhodococcoides</taxon>
    </lineage>
</organism>
<gene>
    <name evidence="2" type="primary">rshA</name>
    <name evidence="2" type="ORF">GCM10007304_28070</name>
</gene>
<keyword evidence="3" id="KW-1185">Reference proteome</keyword>
<reference evidence="2" key="2">
    <citation type="submission" date="2020-09" db="EMBL/GenBank/DDBJ databases">
        <authorList>
            <person name="Sun Q."/>
            <person name="Sedlacek I."/>
        </authorList>
    </citation>
    <scope>NUCLEOTIDE SEQUENCE</scope>
    <source>
        <strain evidence="2">CCM 7905</strain>
    </source>
</reference>
<dbReference type="Pfam" id="PF13490">
    <property type="entry name" value="zf-HC2"/>
    <property type="match status" value="1"/>
</dbReference>
<evidence type="ECO:0000259" key="1">
    <source>
        <dbReference type="Pfam" id="PF13490"/>
    </source>
</evidence>
<dbReference type="InterPro" id="IPR027383">
    <property type="entry name" value="Znf_put"/>
</dbReference>
<accession>A0A917D6L0</accession>
<name>A0A917D6L0_9NOCA</name>
<comment type="caution">
    <text evidence="2">The sequence shown here is derived from an EMBL/GenBank/DDBJ whole genome shotgun (WGS) entry which is preliminary data.</text>
</comment>
<dbReference type="Proteomes" id="UP000654257">
    <property type="component" value="Unassembled WGS sequence"/>
</dbReference>
<sequence length="91" mass="10232">MSGENEFEDLDCSAVIADVWTLLDNECDEASRVRVQKHLDHCGPCLEAYGIEEKIKSLIGRKCGGERAPEGLRERLTIEIRRTVTIVDDGR</sequence>
<evidence type="ECO:0000313" key="2">
    <source>
        <dbReference type="EMBL" id="GGG12467.1"/>
    </source>
</evidence>
<evidence type="ECO:0000313" key="3">
    <source>
        <dbReference type="Proteomes" id="UP000654257"/>
    </source>
</evidence>
<dbReference type="RefSeq" id="WP_188545485.1">
    <property type="nucleotide sequence ID" value="NZ_BMCU01000003.1"/>
</dbReference>
<dbReference type="AlphaFoldDB" id="A0A917D6L0"/>
<dbReference type="NCBIfam" id="TIGR03988">
    <property type="entry name" value="antisig_RsrA"/>
    <property type="match status" value="1"/>
</dbReference>
<reference evidence="2" key="1">
    <citation type="journal article" date="2014" name="Int. J. Syst. Evol. Microbiol.">
        <title>Complete genome sequence of Corynebacterium casei LMG S-19264T (=DSM 44701T), isolated from a smear-ripened cheese.</title>
        <authorList>
            <consortium name="US DOE Joint Genome Institute (JGI-PGF)"/>
            <person name="Walter F."/>
            <person name="Albersmeier A."/>
            <person name="Kalinowski J."/>
            <person name="Ruckert C."/>
        </authorList>
    </citation>
    <scope>NUCLEOTIDE SEQUENCE</scope>
    <source>
        <strain evidence="2">CCM 7905</strain>
    </source>
</reference>
<protein>
    <submittedName>
        <fullName evidence="2">Anti-sigma factor RshA</fullName>
    </submittedName>
</protein>
<dbReference type="InterPro" id="IPR024020">
    <property type="entry name" value="Anit_sigma_mycothiol_RsrA"/>
</dbReference>
<feature type="domain" description="Putative zinc-finger" evidence="1">
    <location>
        <begin position="12"/>
        <end position="45"/>
    </location>
</feature>